<reference evidence="1" key="2">
    <citation type="submission" date="2021-03" db="UniProtKB">
        <authorList>
            <consortium name="EnsemblPlants"/>
        </authorList>
    </citation>
    <scope>IDENTIFICATION</scope>
</reference>
<reference evidence="1" key="1">
    <citation type="submission" date="2018-11" db="EMBL/GenBank/DDBJ databases">
        <authorList>
            <person name="Grassa J C."/>
        </authorList>
    </citation>
    <scope>NUCLEOTIDE SEQUENCE [LARGE SCALE GENOMIC DNA]</scope>
</reference>
<accession>A0A803Q1Q3</accession>
<dbReference type="Proteomes" id="UP000596661">
    <property type="component" value="Chromosome 7"/>
</dbReference>
<proteinExistence type="predicted"/>
<dbReference type="AlphaFoldDB" id="A0A803Q1Q3"/>
<dbReference type="EnsemblPlants" id="evm.model.07.1198">
    <property type="protein sequence ID" value="cds.evm.model.07.1198"/>
    <property type="gene ID" value="evm.TU.07.1198"/>
</dbReference>
<protein>
    <submittedName>
        <fullName evidence="1">Uncharacterized protein</fullName>
    </submittedName>
</protein>
<evidence type="ECO:0000313" key="2">
    <source>
        <dbReference type="Proteomes" id="UP000596661"/>
    </source>
</evidence>
<name>A0A803Q1Q3_CANSA</name>
<organism evidence="1 2">
    <name type="scientific">Cannabis sativa</name>
    <name type="common">Hemp</name>
    <name type="synonym">Marijuana</name>
    <dbReference type="NCBI Taxonomy" id="3483"/>
    <lineage>
        <taxon>Eukaryota</taxon>
        <taxon>Viridiplantae</taxon>
        <taxon>Streptophyta</taxon>
        <taxon>Embryophyta</taxon>
        <taxon>Tracheophyta</taxon>
        <taxon>Spermatophyta</taxon>
        <taxon>Magnoliopsida</taxon>
        <taxon>eudicotyledons</taxon>
        <taxon>Gunneridae</taxon>
        <taxon>Pentapetalae</taxon>
        <taxon>rosids</taxon>
        <taxon>fabids</taxon>
        <taxon>Rosales</taxon>
        <taxon>Cannabaceae</taxon>
        <taxon>Cannabis</taxon>
    </lineage>
</organism>
<keyword evidence="2" id="KW-1185">Reference proteome</keyword>
<sequence>MRRLGAWELGTRKERGWGCARREDGRVQGGEAGCVRRERRLGTCVGRGCWARARGEEAGRAGLQRGRRGWKSTTMKIRRWSWRKEPVVELFLSLGAVALDLSA</sequence>
<dbReference type="Gramene" id="evm.model.07.1198">
    <property type="protein sequence ID" value="cds.evm.model.07.1198"/>
    <property type="gene ID" value="evm.TU.07.1198"/>
</dbReference>
<dbReference type="EMBL" id="UZAU01000655">
    <property type="status" value="NOT_ANNOTATED_CDS"/>
    <property type="molecule type" value="Genomic_DNA"/>
</dbReference>
<evidence type="ECO:0000313" key="1">
    <source>
        <dbReference type="EnsemblPlants" id="cds.evm.model.07.1198"/>
    </source>
</evidence>